<organism evidence="2 3">
    <name type="scientific">Streptomyces capoamus</name>
    <dbReference type="NCBI Taxonomy" id="68183"/>
    <lineage>
        <taxon>Bacteria</taxon>
        <taxon>Bacillati</taxon>
        <taxon>Actinomycetota</taxon>
        <taxon>Actinomycetes</taxon>
        <taxon>Kitasatosporales</taxon>
        <taxon>Streptomycetaceae</taxon>
        <taxon>Streptomyces</taxon>
    </lineage>
</organism>
<dbReference type="Proteomes" id="UP000619355">
    <property type="component" value="Unassembled WGS sequence"/>
</dbReference>
<proteinExistence type="predicted"/>
<name>A0A919C359_9ACTN</name>
<evidence type="ECO:0000256" key="1">
    <source>
        <dbReference type="SAM" id="MobiDB-lite"/>
    </source>
</evidence>
<accession>A0A919C359</accession>
<sequence length="74" mass="7826">MFHAHCGDRTSVPPRGTRWCPEEGRRIADVLLGRIDVQGGDLVAGYLQEGGDGREDGSGVADGDAVAEEGMRPC</sequence>
<feature type="region of interest" description="Disordered" evidence="1">
    <location>
        <begin position="49"/>
        <end position="74"/>
    </location>
</feature>
<gene>
    <name evidence="2" type="ORF">GCM10018980_22570</name>
</gene>
<keyword evidence="3" id="KW-1185">Reference proteome</keyword>
<dbReference type="AlphaFoldDB" id="A0A919C359"/>
<comment type="caution">
    <text evidence="2">The sequence shown here is derived from an EMBL/GenBank/DDBJ whole genome shotgun (WGS) entry which is preliminary data.</text>
</comment>
<evidence type="ECO:0000313" key="2">
    <source>
        <dbReference type="EMBL" id="GHG44557.1"/>
    </source>
</evidence>
<reference evidence="3" key="1">
    <citation type="journal article" date="2019" name="Int. J. Syst. Evol. Microbiol.">
        <title>The Global Catalogue of Microorganisms (GCM) 10K type strain sequencing project: providing services to taxonomists for standard genome sequencing and annotation.</title>
        <authorList>
            <consortium name="The Broad Institute Genomics Platform"/>
            <consortium name="The Broad Institute Genome Sequencing Center for Infectious Disease"/>
            <person name="Wu L."/>
            <person name="Ma J."/>
        </authorList>
    </citation>
    <scope>NUCLEOTIDE SEQUENCE [LARGE SCALE GENOMIC DNA]</scope>
    <source>
        <strain evidence="3">JCM 4253</strain>
    </source>
</reference>
<evidence type="ECO:0000313" key="3">
    <source>
        <dbReference type="Proteomes" id="UP000619355"/>
    </source>
</evidence>
<protein>
    <submittedName>
        <fullName evidence="2">Uncharacterized protein</fullName>
    </submittedName>
</protein>
<dbReference type="EMBL" id="BNBF01000005">
    <property type="protein sequence ID" value="GHG44557.1"/>
    <property type="molecule type" value="Genomic_DNA"/>
</dbReference>